<dbReference type="Gene3D" id="3.40.20.10">
    <property type="entry name" value="Severin"/>
    <property type="match status" value="1"/>
</dbReference>
<dbReference type="GO" id="GO:0003779">
    <property type="term" value="F:actin binding"/>
    <property type="evidence" value="ECO:0007669"/>
    <property type="project" value="InterPro"/>
</dbReference>
<organism evidence="2 3">
    <name type="scientific">Coemansia javaensis</name>
    <dbReference type="NCBI Taxonomy" id="2761396"/>
    <lineage>
        <taxon>Eukaryota</taxon>
        <taxon>Fungi</taxon>
        <taxon>Fungi incertae sedis</taxon>
        <taxon>Zoopagomycota</taxon>
        <taxon>Kickxellomycotina</taxon>
        <taxon>Kickxellomycetes</taxon>
        <taxon>Kickxellales</taxon>
        <taxon>Kickxellaceae</taxon>
        <taxon>Coemansia</taxon>
    </lineage>
</organism>
<dbReference type="SUPFAM" id="SSF55753">
    <property type="entry name" value="Actin depolymerizing proteins"/>
    <property type="match status" value="1"/>
</dbReference>
<dbReference type="EMBL" id="JANBUL010000154">
    <property type="protein sequence ID" value="KAJ2779990.1"/>
    <property type="molecule type" value="Genomic_DNA"/>
</dbReference>
<accession>A0A9W8H696</accession>
<feature type="domain" description="ADF-H" evidence="1">
    <location>
        <begin position="16"/>
        <end position="156"/>
    </location>
</feature>
<dbReference type="OrthoDB" id="5512889at2759"/>
<protein>
    <recommendedName>
        <fullName evidence="1">ADF-H domain-containing protein</fullName>
    </recommendedName>
</protein>
<gene>
    <name evidence="2" type="ORF">H4R18_003690</name>
</gene>
<keyword evidence="3" id="KW-1185">Reference proteome</keyword>
<proteinExistence type="predicted"/>
<dbReference type="AlphaFoldDB" id="A0A9W8H696"/>
<dbReference type="Pfam" id="PF00241">
    <property type="entry name" value="Cofilin_ADF"/>
    <property type="match status" value="1"/>
</dbReference>
<dbReference type="PROSITE" id="PS51263">
    <property type="entry name" value="ADF_H"/>
    <property type="match status" value="1"/>
</dbReference>
<dbReference type="InterPro" id="IPR002108">
    <property type="entry name" value="ADF-H"/>
</dbReference>
<sequence>MREVAVLSGSGSLASSVNISPLETEPAWPLTGAAQYANKCLFDYKTARAVVYNLSDKHIECSSVLKSGNISEVCGHMTHSSCRYVVVRKTRKSRWLQKESVTVVLVWLPRDAPLAERVKYRARLADFCAQLGHYDHVVAINEWYDFSRSTIMARISEEAKAAAKREKRLSAPL</sequence>
<name>A0A9W8H696_9FUNG</name>
<dbReference type="Proteomes" id="UP001140217">
    <property type="component" value="Unassembled WGS sequence"/>
</dbReference>
<dbReference type="InterPro" id="IPR029006">
    <property type="entry name" value="ADF-H/Gelsolin-like_dom_sf"/>
</dbReference>
<reference evidence="2" key="1">
    <citation type="submission" date="2022-07" db="EMBL/GenBank/DDBJ databases">
        <title>Phylogenomic reconstructions and comparative analyses of Kickxellomycotina fungi.</title>
        <authorList>
            <person name="Reynolds N.K."/>
            <person name="Stajich J.E."/>
            <person name="Barry K."/>
            <person name="Grigoriev I.V."/>
            <person name="Crous P."/>
            <person name="Smith M.E."/>
        </authorList>
    </citation>
    <scope>NUCLEOTIDE SEQUENCE</scope>
    <source>
        <strain evidence="2">NBRC 105414</strain>
    </source>
</reference>
<comment type="caution">
    <text evidence="2">The sequence shown here is derived from an EMBL/GenBank/DDBJ whole genome shotgun (WGS) entry which is preliminary data.</text>
</comment>
<evidence type="ECO:0000313" key="3">
    <source>
        <dbReference type="Proteomes" id="UP001140217"/>
    </source>
</evidence>
<evidence type="ECO:0000313" key="2">
    <source>
        <dbReference type="EMBL" id="KAJ2779990.1"/>
    </source>
</evidence>
<evidence type="ECO:0000259" key="1">
    <source>
        <dbReference type="PROSITE" id="PS51263"/>
    </source>
</evidence>